<evidence type="ECO:0000256" key="4">
    <source>
        <dbReference type="ARBA" id="ARBA00023136"/>
    </source>
</evidence>
<evidence type="ECO:0000256" key="1">
    <source>
        <dbReference type="ARBA" id="ARBA00004141"/>
    </source>
</evidence>
<comment type="subcellular location">
    <subcellularLocation>
        <location evidence="1">Membrane</location>
        <topology evidence="1">Multi-pass membrane protein</topology>
    </subcellularLocation>
</comment>
<dbReference type="InterPro" id="IPR018499">
    <property type="entry name" value="Tetraspanin/Peripherin"/>
</dbReference>
<keyword evidence="2 5" id="KW-0812">Transmembrane</keyword>
<dbReference type="PANTHER" id="PTHR19282:SF452">
    <property type="entry name" value="LD03691P"/>
    <property type="match status" value="1"/>
</dbReference>
<sequence length="224" mass="24594">MPRMKSSKFVRGRKAVKSCAYTCSRNTLAAINTLFIFLGLVLIGIAAYGKKTAFLVSVPALTGVIACGVFILLIAVLGLVGAIRHNQVLLFFYMVVMSLMFIFLIAFSVAALAVTQEQQKILIDTAWNMSESQRLVVEKKLGCCGLTTKGRDVNECSYIDACNKHGSNVSCPACYEEYQELLDKALTVSGGVGLFFSFSLLLAVYLTVRYRNQKDPRQNADAFL</sequence>
<feature type="transmembrane region" description="Helical" evidence="5">
    <location>
        <begin position="60"/>
        <end position="83"/>
    </location>
</feature>
<evidence type="ECO:0000256" key="2">
    <source>
        <dbReference type="ARBA" id="ARBA00022692"/>
    </source>
</evidence>
<protein>
    <submittedName>
        <fullName evidence="7">Tetraspanin-31-B</fullName>
    </submittedName>
</protein>
<dbReference type="Proteomes" id="UP001652625">
    <property type="component" value="Chromosome 11"/>
</dbReference>
<dbReference type="RefSeq" id="XP_065666896.1">
    <property type="nucleotide sequence ID" value="XM_065810824.1"/>
</dbReference>
<accession>A0ABM4CY82</accession>
<reference evidence="7" key="1">
    <citation type="submission" date="2025-08" db="UniProtKB">
        <authorList>
            <consortium name="RefSeq"/>
        </authorList>
    </citation>
    <scope>IDENTIFICATION</scope>
</reference>
<evidence type="ECO:0000256" key="3">
    <source>
        <dbReference type="ARBA" id="ARBA00022989"/>
    </source>
</evidence>
<feature type="transmembrane region" description="Helical" evidence="5">
    <location>
        <begin position="185"/>
        <end position="208"/>
    </location>
</feature>
<proteinExistence type="predicted"/>
<name>A0ABM4CY82_HYDVU</name>
<feature type="transmembrane region" description="Helical" evidence="5">
    <location>
        <begin position="27"/>
        <end position="48"/>
    </location>
</feature>
<evidence type="ECO:0000313" key="6">
    <source>
        <dbReference type="Proteomes" id="UP001652625"/>
    </source>
</evidence>
<keyword evidence="3 5" id="KW-1133">Transmembrane helix</keyword>
<dbReference type="PRINTS" id="PR00259">
    <property type="entry name" value="TMFOUR"/>
</dbReference>
<keyword evidence="6" id="KW-1185">Reference proteome</keyword>
<dbReference type="Pfam" id="PF00335">
    <property type="entry name" value="Tetraspanin"/>
    <property type="match status" value="1"/>
</dbReference>
<dbReference type="GeneID" id="100210023"/>
<feature type="transmembrane region" description="Helical" evidence="5">
    <location>
        <begin position="90"/>
        <end position="114"/>
    </location>
</feature>
<gene>
    <name evidence="7" type="primary">LOC100210023</name>
</gene>
<keyword evidence="4 5" id="KW-0472">Membrane</keyword>
<organism evidence="6 7">
    <name type="scientific">Hydra vulgaris</name>
    <name type="common">Hydra</name>
    <name type="synonym">Hydra attenuata</name>
    <dbReference type="NCBI Taxonomy" id="6087"/>
    <lineage>
        <taxon>Eukaryota</taxon>
        <taxon>Metazoa</taxon>
        <taxon>Cnidaria</taxon>
        <taxon>Hydrozoa</taxon>
        <taxon>Hydroidolina</taxon>
        <taxon>Anthoathecata</taxon>
        <taxon>Aplanulata</taxon>
        <taxon>Hydridae</taxon>
        <taxon>Hydra</taxon>
    </lineage>
</organism>
<dbReference type="PANTHER" id="PTHR19282">
    <property type="entry name" value="TETRASPANIN"/>
    <property type="match status" value="1"/>
</dbReference>
<evidence type="ECO:0000256" key="5">
    <source>
        <dbReference type="SAM" id="Phobius"/>
    </source>
</evidence>
<evidence type="ECO:0000313" key="7">
    <source>
        <dbReference type="RefSeq" id="XP_065666896.1"/>
    </source>
</evidence>